<sequence>MTDPASCPCVICVAPCVELDAFDQRTIAHVEQYGWSVVMVPEDETGPGWAFTIGLRHSLGSPEVAMFGLDLDLMRECLNTLANAIAAGHPVSPGQERDDVMERLPIVIKPVHESWHKPLFGAALSFYRHRPQPFMEMVWPDNAGLFPWSESCSPRVRELQPSLWIPKAEHVPGPWAELP</sequence>
<keyword evidence="2" id="KW-1185">Reference proteome</keyword>
<dbReference type="Pfam" id="PF14081">
    <property type="entry name" value="DUF4262"/>
    <property type="match status" value="1"/>
</dbReference>
<evidence type="ECO:0000313" key="2">
    <source>
        <dbReference type="Proteomes" id="UP001551675"/>
    </source>
</evidence>
<evidence type="ECO:0000313" key="1">
    <source>
        <dbReference type="EMBL" id="MEV0971867.1"/>
    </source>
</evidence>
<proteinExistence type="predicted"/>
<dbReference type="RefSeq" id="WP_358136496.1">
    <property type="nucleotide sequence ID" value="NZ_JBFALK010000014.1"/>
</dbReference>
<accession>A0ABV3GJQ3</accession>
<name>A0ABV3GJQ3_MICGL</name>
<gene>
    <name evidence="1" type="ORF">AB0I59_24965</name>
</gene>
<comment type="caution">
    <text evidence="1">The sequence shown here is derived from an EMBL/GenBank/DDBJ whole genome shotgun (WGS) entry which is preliminary data.</text>
</comment>
<dbReference type="Proteomes" id="UP001551675">
    <property type="component" value="Unassembled WGS sequence"/>
</dbReference>
<organism evidence="1 2">
    <name type="scientific">Microtetraspora glauca</name>
    <dbReference type="NCBI Taxonomy" id="1996"/>
    <lineage>
        <taxon>Bacteria</taxon>
        <taxon>Bacillati</taxon>
        <taxon>Actinomycetota</taxon>
        <taxon>Actinomycetes</taxon>
        <taxon>Streptosporangiales</taxon>
        <taxon>Streptosporangiaceae</taxon>
        <taxon>Microtetraspora</taxon>
    </lineage>
</organism>
<reference evidence="1 2" key="1">
    <citation type="submission" date="2024-06" db="EMBL/GenBank/DDBJ databases">
        <title>The Natural Products Discovery Center: Release of the First 8490 Sequenced Strains for Exploring Actinobacteria Biosynthetic Diversity.</title>
        <authorList>
            <person name="Kalkreuter E."/>
            <person name="Kautsar S.A."/>
            <person name="Yang D."/>
            <person name="Bader C.D."/>
            <person name="Teijaro C.N."/>
            <person name="Fluegel L."/>
            <person name="Davis C.M."/>
            <person name="Simpson J.R."/>
            <person name="Lauterbach L."/>
            <person name="Steele A.D."/>
            <person name="Gui C."/>
            <person name="Meng S."/>
            <person name="Li G."/>
            <person name="Viehrig K."/>
            <person name="Ye F."/>
            <person name="Su P."/>
            <person name="Kiefer A.F."/>
            <person name="Nichols A."/>
            <person name="Cepeda A.J."/>
            <person name="Yan W."/>
            <person name="Fan B."/>
            <person name="Jiang Y."/>
            <person name="Adhikari A."/>
            <person name="Zheng C.-J."/>
            <person name="Schuster L."/>
            <person name="Cowan T.M."/>
            <person name="Smanski M.J."/>
            <person name="Chevrette M.G."/>
            <person name="De Carvalho L.P.S."/>
            <person name="Shen B."/>
        </authorList>
    </citation>
    <scope>NUCLEOTIDE SEQUENCE [LARGE SCALE GENOMIC DNA]</scope>
    <source>
        <strain evidence="1 2">NPDC050100</strain>
    </source>
</reference>
<dbReference type="InterPro" id="IPR025358">
    <property type="entry name" value="DUF4262"/>
</dbReference>
<protein>
    <submittedName>
        <fullName evidence="1">DUF4262 domain-containing protein</fullName>
    </submittedName>
</protein>
<dbReference type="EMBL" id="JBFALK010000014">
    <property type="protein sequence ID" value="MEV0971867.1"/>
    <property type="molecule type" value="Genomic_DNA"/>
</dbReference>